<dbReference type="GO" id="GO:0008171">
    <property type="term" value="F:O-methyltransferase activity"/>
    <property type="evidence" value="ECO:0007669"/>
    <property type="project" value="InterPro"/>
</dbReference>
<dbReference type="OrthoDB" id="1606438at2759"/>
<keyword evidence="3" id="KW-0949">S-adenosyl-L-methionine</keyword>
<sequence>MANRIAELAAAIADNTAKVNGYLTSRNLPALSFDADVPVEVQQDRDFSVPRDIAIEAGEELLALLGGSPRAVFTKKITDLVNLQAICRFDIASNFPTERDTVTYAELAKCTKLAEPDIRRVVRGAITNHIFKEEKPGQVSHTAASRFVAENPLVRQWIEMTGRETMPASLKMVDAMEKWPGSGEPNESGYNLANDTTDSCWEYMPKFPNRSQTFADAMSVFTAGSAYGPEALISYFSTNQIFHGTVVDIGGSHGSVSIPIIQKYPGLNCIIQDLPSVVDVAKNNVPPDVRSRVQYMAHDFFSSQPVEDADVYLFRWILHDWADQYASKILRALIPALKKGARILIHEYVVPEPGKGSVNSQLSFRWMDVLIRGLCNGKERDEQDWYDLLSGVDVRFKVRAIHQSPLSQLGIVDVEWCPE</sequence>
<evidence type="ECO:0000259" key="4">
    <source>
        <dbReference type="Pfam" id="PF00891"/>
    </source>
</evidence>
<dbReference type="PANTHER" id="PTHR43712">
    <property type="entry name" value="PUTATIVE (AFU_ORTHOLOGUE AFUA_4G14580)-RELATED"/>
    <property type="match status" value="1"/>
</dbReference>
<dbReference type="SUPFAM" id="SSF46785">
    <property type="entry name" value="Winged helix' DNA-binding domain"/>
    <property type="match status" value="1"/>
</dbReference>
<comment type="caution">
    <text evidence="5">The sequence shown here is derived from an EMBL/GenBank/DDBJ whole genome shotgun (WGS) entry which is preliminary data.</text>
</comment>
<keyword evidence="2 5" id="KW-0808">Transferase</keyword>
<dbReference type="GO" id="GO:0032259">
    <property type="term" value="P:methylation"/>
    <property type="evidence" value="ECO:0007669"/>
    <property type="project" value="UniProtKB-KW"/>
</dbReference>
<dbReference type="InterPro" id="IPR016461">
    <property type="entry name" value="COMT-like"/>
</dbReference>
<evidence type="ECO:0000313" key="6">
    <source>
        <dbReference type="Proteomes" id="UP000193144"/>
    </source>
</evidence>
<dbReference type="PROSITE" id="PS51683">
    <property type="entry name" value="SAM_OMT_II"/>
    <property type="match status" value="1"/>
</dbReference>
<dbReference type="Proteomes" id="UP000193144">
    <property type="component" value="Unassembled WGS sequence"/>
</dbReference>
<dbReference type="PANTHER" id="PTHR43712:SF12">
    <property type="entry name" value="STERIGMATOCYSTIN 8-O-METHYLTRANSFERASE"/>
    <property type="match status" value="1"/>
</dbReference>
<accession>A0A1Y1ZVE7</accession>
<proteinExistence type="predicted"/>
<dbReference type="Gene3D" id="3.40.50.150">
    <property type="entry name" value="Vaccinia Virus protein VP39"/>
    <property type="match status" value="1"/>
</dbReference>
<evidence type="ECO:0000256" key="1">
    <source>
        <dbReference type="ARBA" id="ARBA00022603"/>
    </source>
</evidence>
<keyword evidence="6" id="KW-1185">Reference proteome</keyword>
<reference evidence="5 6" key="1">
    <citation type="submission" date="2016-07" db="EMBL/GenBank/DDBJ databases">
        <title>Pervasive Adenine N6-methylation of Active Genes in Fungi.</title>
        <authorList>
            <consortium name="DOE Joint Genome Institute"/>
            <person name="Mondo S.J."/>
            <person name="Dannebaum R.O."/>
            <person name="Kuo R.C."/>
            <person name="Labutti K."/>
            <person name="Haridas S."/>
            <person name="Kuo A."/>
            <person name="Salamov A."/>
            <person name="Ahrendt S.R."/>
            <person name="Lipzen A."/>
            <person name="Sullivan W."/>
            <person name="Andreopoulos W.B."/>
            <person name="Clum A."/>
            <person name="Lindquist E."/>
            <person name="Daum C."/>
            <person name="Ramamoorthy G.K."/>
            <person name="Gryganskyi A."/>
            <person name="Culley D."/>
            <person name="Magnuson J.K."/>
            <person name="James T.Y."/>
            <person name="O'Malley M.A."/>
            <person name="Stajich J.E."/>
            <person name="Spatafora J.W."/>
            <person name="Visel A."/>
            <person name="Grigoriev I.V."/>
        </authorList>
    </citation>
    <scope>NUCLEOTIDE SEQUENCE [LARGE SCALE GENOMIC DNA]</scope>
    <source>
        <strain evidence="5 6">CBS 115471</strain>
    </source>
</reference>
<dbReference type="EMBL" id="MCFA01000034">
    <property type="protein sequence ID" value="ORY14243.1"/>
    <property type="molecule type" value="Genomic_DNA"/>
</dbReference>
<dbReference type="SUPFAM" id="SSF53335">
    <property type="entry name" value="S-adenosyl-L-methionine-dependent methyltransferases"/>
    <property type="match status" value="1"/>
</dbReference>
<feature type="domain" description="O-methyltransferase C-terminal" evidence="4">
    <location>
        <begin position="244"/>
        <end position="391"/>
    </location>
</feature>
<evidence type="ECO:0000256" key="3">
    <source>
        <dbReference type="ARBA" id="ARBA00022691"/>
    </source>
</evidence>
<organism evidence="5 6">
    <name type="scientific">Clohesyomyces aquaticus</name>
    <dbReference type="NCBI Taxonomy" id="1231657"/>
    <lineage>
        <taxon>Eukaryota</taxon>
        <taxon>Fungi</taxon>
        <taxon>Dikarya</taxon>
        <taxon>Ascomycota</taxon>
        <taxon>Pezizomycotina</taxon>
        <taxon>Dothideomycetes</taxon>
        <taxon>Pleosporomycetidae</taxon>
        <taxon>Pleosporales</taxon>
        <taxon>Lindgomycetaceae</taxon>
        <taxon>Clohesyomyces</taxon>
    </lineage>
</organism>
<dbReference type="InterPro" id="IPR029063">
    <property type="entry name" value="SAM-dependent_MTases_sf"/>
</dbReference>
<dbReference type="InterPro" id="IPR036388">
    <property type="entry name" value="WH-like_DNA-bd_sf"/>
</dbReference>
<dbReference type="InterPro" id="IPR036390">
    <property type="entry name" value="WH_DNA-bd_sf"/>
</dbReference>
<keyword evidence="1 5" id="KW-0489">Methyltransferase</keyword>
<gene>
    <name evidence="5" type="ORF">BCR34DRAFT_612838</name>
</gene>
<protein>
    <submittedName>
        <fullName evidence="5">O-methyltransferase-domain-containing protein</fullName>
    </submittedName>
</protein>
<name>A0A1Y1ZVE7_9PLEO</name>
<evidence type="ECO:0000313" key="5">
    <source>
        <dbReference type="EMBL" id="ORY14243.1"/>
    </source>
</evidence>
<dbReference type="Pfam" id="PF00891">
    <property type="entry name" value="Methyltransf_2"/>
    <property type="match status" value="1"/>
</dbReference>
<dbReference type="InterPro" id="IPR001077">
    <property type="entry name" value="COMT_C"/>
</dbReference>
<evidence type="ECO:0000256" key="2">
    <source>
        <dbReference type="ARBA" id="ARBA00022679"/>
    </source>
</evidence>
<dbReference type="Gene3D" id="1.10.10.10">
    <property type="entry name" value="Winged helix-like DNA-binding domain superfamily/Winged helix DNA-binding domain"/>
    <property type="match status" value="1"/>
</dbReference>
<dbReference type="AlphaFoldDB" id="A0A1Y1ZVE7"/>